<protein>
    <submittedName>
        <fullName evidence="1">Uncharacterized protein</fullName>
    </submittedName>
</protein>
<evidence type="ECO:0000313" key="1">
    <source>
        <dbReference type="EMBL" id="VVB09741.1"/>
    </source>
</evidence>
<evidence type="ECO:0000313" key="2">
    <source>
        <dbReference type="Proteomes" id="UP000489600"/>
    </source>
</evidence>
<comment type="caution">
    <text evidence="1">The sequence shown here is derived from an EMBL/GenBank/DDBJ whole genome shotgun (WGS) entry which is preliminary data.</text>
</comment>
<sequence length="100" mass="10775">MSSVDLWFETGLKLVVPYHMVTANPIGSISYSPMIIFGVVHNLPHPPGAARPSESTRSISCSFILASIYALSRSLADLLAIKVHLVLLVPSLVSSSQPSW</sequence>
<keyword evidence="2" id="KW-1185">Reference proteome</keyword>
<name>A0A565C7W3_9BRAS</name>
<organism evidence="1 2">
    <name type="scientific">Arabis nemorensis</name>
    <dbReference type="NCBI Taxonomy" id="586526"/>
    <lineage>
        <taxon>Eukaryota</taxon>
        <taxon>Viridiplantae</taxon>
        <taxon>Streptophyta</taxon>
        <taxon>Embryophyta</taxon>
        <taxon>Tracheophyta</taxon>
        <taxon>Spermatophyta</taxon>
        <taxon>Magnoliopsida</taxon>
        <taxon>eudicotyledons</taxon>
        <taxon>Gunneridae</taxon>
        <taxon>Pentapetalae</taxon>
        <taxon>rosids</taxon>
        <taxon>malvids</taxon>
        <taxon>Brassicales</taxon>
        <taxon>Brassicaceae</taxon>
        <taxon>Arabideae</taxon>
        <taxon>Arabis</taxon>
    </lineage>
</organism>
<dbReference type="Proteomes" id="UP000489600">
    <property type="component" value="Unassembled WGS sequence"/>
</dbReference>
<reference evidence="1" key="1">
    <citation type="submission" date="2019-07" db="EMBL/GenBank/DDBJ databases">
        <authorList>
            <person name="Dittberner H."/>
        </authorList>
    </citation>
    <scope>NUCLEOTIDE SEQUENCE [LARGE SCALE GENOMIC DNA]</scope>
</reference>
<accession>A0A565C7W3</accession>
<dbReference type="AlphaFoldDB" id="A0A565C7W3"/>
<gene>
    <name evidence="1" type="ORF">ANE_LOCUS20185</name>
</gene>
<proteinExistence type="predicted"/>
<dbReference type="EMBL" id="CABITT030000007">
    <property type="protein sequence ID" value="VVB09741.1"/>
    <property type="molecule type" value="Genomic_DNA"/>
</dbReference>